<keyword evidence="2" id="KW-1185">Reference proteome</keyword>
<evidence type="ECO:0000313" key="2">
    <source>
        <dbReference type="Proteomes" id="UP000282892"/>
    </source>
</evidence>
<sequence>MKDGDTVRSLDNRSIGKFVKVTEYTGYIDGGSWRTPECTIKDITQYWKVVPAIGGNKNRTPFD</sequence>
<name>A0A3T0HV47_9BACI</name>
<organism evidence="1 2">
    <name type="scientific">Neobacillus mesonae</name>
    <dbReference type="NCBI Taxonomy" id="1193713"/>
    <lineage>
        <taxon>Bacteria</taxon>
        <taxon>Bacillati</taxon>
        <taxon>Bacillota</taxon>
        <taxon>Bacilli</taxon>
        <taxon>Bacillales</taxon>
        <taxon>Bacillaceae</taxon>
        <taxon>Neobacillus</taxon>
    </lineage>
</organism>
<dbReference type="RefSeq" id="WP_127485820.1">
    <property type="nucleotide sequence ID" value="NZ_CP022572.1"/>
</dbReference>
<accession>A0A3T0HV47</accession>
<dbReference type="KEGG" id="nmk:CHR53_07020"/>
<dbReference type="AlphaFoldDB" id="A0A3T0HV47"/>
<gene>
    <name evidence="1" type="ORF">CHR53_07020</name>
</gene>
<dbReference type="Proteomes" id="UP000282892">
    <property type="component" value="Chromosome"/>
</dbReference>
<reference evidence="1 2" key="1">
    <citation type="submission" date="2017-07" db="EMBL/GenBank/DDBJ databases">
        <title>The complete genome sequence of Bacillus mesonae strain H20-5, an efficient strain improving plant abiotic stress resistance.</title>
        <authorList>
            <person name="Kim S.Y."/>
            <person name="Song H."/>
            <person name="Sang M.K."/>
            <person name="Weon H.-Y."/>
            <person name="Song J."/>
        </authorList>
    </citation>
    <scope>NUCLEOTIDE SEQUENCE [LARGE SCALE GENOMIC DNA]</scope>
    <source>
        <strain evidence="1 2">H20-5</strain>
    </source>
</reference>
<evidence type="ECO:0000313" key="1">
    <source>
        <dbReference type="EMBL" id="AZU61022.1"/>
    </source>
</evidence>
<proteinExistence type="predicted"/>
<protein>
    <submittedName>
        <fullName evidence="1">Uncharacterized protein</fullName>
    </submittedName>
</protein>
<dbReference type="EMBL" id="CP022572">
    <property type="protein sequence ID" value="AZU61022.1"/>
    <property type="molecule type" value="Genomic_DNA"/>
</dbReference>